<accession>A0A1Q8YK87</accession>
<evidence type="ECO:0000313" key="8">
    <source>
        <dbReference type="Proteomes" id="UP000185911"/>
    </source>
</evidence>
<comment type="caution">
    <text evidence="7">The sequence shown here is derived from an EMBL/GenBank/DDBJ whole genome shotgun (WGS) entry which is preliminary data.</text>
</comment>
<keyword evidence="4" id="KW-0408">Iron</keyword>
<dbReference type="NCBIfam" id="NF033749">
    <property type="entry name" value="bact_hemeryth"/>
    <property type="match status" value="1"/>
</dbReference>
<dbReference type="GO" id="GO:0052621">
    <property type="term" value="F:diguanylate cyclase activity"/>
    <property type="evidence" value="ECO:0007669"/>
    <property type="project" value="UniProtKB-EC"/>
</dbReference>
<dbReference type="RefSeq" id="WP_075584767.1">
    <property type="nucleotide sequence ID" value="NZ_MSYM01000001.1"/>
</dbReference>
<dbReference type="GO" id="GO:0046872">
    <property type="term" value="F:metal ion binding"/>
    <property type="evidence" value="ECO:0007669"/>
    <property type="project" value="UniProtKB-KW"/>
</dbReference>
<dbReference type="Gene3D" id="3.30.70.270">
    <property type="match status" value="1"/>
</dbReference>
<evidence type="ECO:0000259" key="6">
    <source>
        <dbReference type="PROSITE" id="PS50887"/>
    </source>
</evidence>
<dbReference type="InterPro" id="IPR043128">
    <property type="entry name" value="Rev_trsase/Diguanyl_cyclase"/>
</dbReference>
<dbReference type="CDD" id="cd12107">
    <property type="entry name" value="Hemerythrin"/>
    <property type="match status" value="1"/>
</dbReference>
<dbReference type="GO" id="GO:0043709">
    <property type="term" value="P:cell adhesion involved in single-species biofilm formation"/>
    <property type="evidence" value="ECO:0007669"/>
    <property type="project" value="TreeGrafter"/>
</dbReference>
<comment type="similarity">
    <text evidence="1">Belongs to the hemerythrin family.</text>
</comment>
<dbReference type="PANTHER" id="PTHR45138">
    <property type="entry name" value="REGULATORY COMPONENTS OF SENSORY TRANSDUCTION SYSTEM"/>
    <property type="match status" value="1"/>
</dbReference>
<dbReference type="InterPro" id="IPR050469">
    <property type="entry name" value="Diguanylate_Cyclase"/>
</dbReference>
<dbReference type="EC" id="2.7.7.65" evidence="2"/>
<evidence type="ECO:0000256" key="3">
    <source>
        <dbReference type="ARBA" id="ARBA00022723"/>
    </source>
</evidence>
<reference evidence="7 8" key="1">
    <citation type="submission" date="2017-01" db="EMBL/GenBank/DDBJ databases">
        <title>Genome sequence of Rhodoferax antarcticus ANT.BR, a psychrophilic purple nonsulfur bacterium from an Antarctic microbial mat.</title>
        <authorList>
            <person name="Baker J."/>
            <person name="Riester C."/>
            <person name="Skinner B."/>
            <person name="Newell A."/>
            <person name="Swingley W."/>
            <person name="Madigan M."/>
            <person name="Jung D."/>
            <person name="Asao M."/>
            <person name="Chen M."/>
            <person name="Loughlin P."/>
            <person name="Pan H."/>
            <person name="Lin S."/>
            <person name="Li N."/>
            <person name="Shaw J."/>
            <person name="Prado M."/>
            <person name="Sherman C."/>
            <person name="Li X."/>
            <person name="Tang J."/>
            <person name="Blankenship R."/>
            <person name="Zhao T."/>
            <person name="Touchman J."/>
            <person name="Sattley M."/>
        </authorList>
    </citation>
    <scope>NUCLEOTIDE SEQUENCE [LARGE SCALE GENOMIC DNA]</scope>
    <source>
        <strain evidence="7 8">ANT.BR</strain>
    </source>
</reference>
<dbReference type="SMART" id="SM00267">
    <property type="entry name" value="GGDEF"/>
    <property type="match status" value="1"/>
</dbReference>
<sequence>MEAFRWDHWYVTGLPAVDEQHHYLVDIINQFGQSLMQAQGANPEEIERLFQELARYTQYHFSEEEALMVQSDMDARHLAHHTREHAQFLQDVVQMRGELLVSDRRSATALLSYLTNWLAYHILGTDQMMARLMKARAEGISADEAYESSQQNKDPATAILLQAMSHLVEQISDRNRALLEMNQTLEARVAERTQALLQMNQRLETIAMTDVLTGLPNRRHAMQVLETEWQLAKTSGDTMACMMIDADGFKKVNDTYGHDAGDEVLRQLARCLTQAVRNDDVVCRLGGDEFLIICTDTPLQGALQTAEKVRREVAELQVPAGDGFWHASISVGVAASLPAFENVERLLKTADDGVYAAKANGRNCVASVQA</sequence>
<dbReference type="SUPFAM" id="SSF47188">
    <property type="entry name" value="Hemerythrin-like"/>
    <property type="match status" value="1"/>
</dbReference>
<dbReference type="SUPFAM" id="SSF55073">
    <property type="entry name" value="Nucleotide cyclase"/>
    <property type="match status" value="1"/>
</dbReference>
<evidence type="ECO:0000256" key="4">
    <source>
        <dbReference type="ARBA" id="ARBA00023004"/>
    </source>
</evidence>
<dbReference type="Pfam" id="PF01814">
    <property type="entry name" value="Hemerythrin"/>
    <property type="match status" value="1"/>
</dbReference>
<dbReference type="EMBL" id="MSYM01000001">
    <property type="protein sequence ID" value="OLP08481.1"/>
    <property type="molecule type" value="Genomic_DNA"/>
</dbReference>
<dbReference type="InterPro" id="IPR012827">
    <property type="entry name" value="Hemerythrin_metal-bd"/>
</dbReference>
<dbReference type="InterPro" id="IPR035938">
    <property type="entry name" value="Hemerythrin-like_sf"/>
</dbReference>
<dbReference type="Gene3D" id="1.20.120.50">
    <property type="entry name" value="Hemerythrin-like"/>
    <property type="match status" value="1"/>
</dbReference>
<dbReference type="InterPro" id="IPR012312">
    <property type="entry name" value="Hemerythrin-like"/>
</dbReference>
<comment type="catalytic activity">
    <reaction evidence="5">
        <text>2 GTP = 3',3'-c-di-GMP + 2 diphosphate</text>
        <dbReference type="Rhea" id="RHEA:24898"/>
        <dbReference type="ChEBI" id="CHEBI:33019"/>
        <dbReference type="ChEBI" id="CHEBI:37565"/>
        <dbReference type="ChEBI" id="CHEBI:58805"/>
        <dbReference type="EC" id="2.7.7.65"/>
    </reaction>
</comment>
<keyword evidence="8" id="KW-1185">Reference proteome</keyword>
<dbReference type="NCBIfam" id="TIGR02481">
    <property type="entry name" value="hemeryth_dom"/>
    <property type="match status" value="1"/>
</dbReference>
<evidence type="ECO:0000256" key="1">
    <source>
        <dbReference type="ARBA" id="ARBA00010587"/>
    </source>
</evidence>
<keyword evidence="3" id="KW-0479">Metal-binding</keyword>
<dbReference type="PROSITE" id="PS50887">
    <property type="entry name" value="GGDEF"/>
    <property type="match status" value="1"/>
</dbReference>
<dbReference type="InterPro" id="IPR000160">
    <property type="entry name" value="GGDEF_dom"/>
</dbReference>
<protein>
    <recommendedName>
        <fullName evidence="2">diguanylate cyclase</fullName>
        <ecNumber evidence="2">2.7.7.65</ecNumber>
    </recommendedName>
</protein>
<evidence type="ECO:0000256" key="2">
    <source>
        <dbReference type="ARBA" id="ARBA00012528"/>
    </source>
</evidence>
<dbReference type="InterPro" id="IPR029787">
    <property type="entry name" value="Nucleotide_cyclase"/>
</dbReference>
<evidence type="ECO:0000256" key="5">
    <source>
        <dbReference type="ARBA" id="ARBA00034247"/>
    </source>
</evidence>
<dbReference type="NCBIfam" id="TIGR00254">
    <property type="entry name" value="GGDEF"/>
    <property type="match status" value="1"/>
</dbReference>
<organism evidence="7 8">
    <name type="scientific">Rhodoferax antarcticus ANT.BR</name>
    <dbReference type="NCBI Taxonomy" id="1111071"/>
    <lineage>
        <taxon>Bacteria</taxon>
        <taxon>Pseudomonadati</taxon>
        <taxon>Pseudomonadota</taxon>
        <taxon>Betaproteobacteria</taxon>
        <taxon>Burkholderiales</taxon>
        <taxon>Comamonadaceae</taxon>
        <taxon>Rhodoferax</taxon>
    </lineage>
</organism>
<name>A0A1Q8YK87_9BURK</name>
<dbReference type="FunFam" id="3.30.70.270:FF:000001">
    <property type="entry name" value="Diguanylate cyclase domain protein"/>
    <property type="match status" value="1"/>
</dbReference>
<dbReference type="Proteomes" id="UP000185911">
    <property type="component" value="Unassembled WGS sequence"/>
</dbReference>
<feature type="domain" description="GGDEF" evidence="6">
    <location>
        <begin position="237"/>
        <end position="370"/>
    </location>
</feature>
<dbReference type="STRING" id="81479.RA876_14550"/>
<dbReference type="GO" id="GO:1902201">
    <property type="term" value="P:negative regulation of bacterial-type flagellum-dependent cell motility"/>
    <property type="evidence" value="ECO:0007669"/>
    <property type="project" value="TreeGrafter"/>
</dbReference>
<proteinExistence type="inferred from homology"/>
<dbReference type="GO" id="GO:0005886">
    <property type="term" value="C:plasma membrane"/>
    <property type="evidence" value="ECO:0007669"/>
    <property type="project" value="TreeGrafter"/>
</dbReference>
<dbReference type="Pfam" id="PF00990">
    <property type="entry name" value="GGDEF"/>
    <property type="match status" value="1"/>
</dbReference>
<dbReference type="CDD" id="cd01949">
    <property type="entry name" value="GGDEF"/>
    <property type="match status" value="1"/>
</dbReference>
<evidence type="ECO:0000313" key="7">
    <source>
        <dbReference type="EMBL" id="OLP08481.1"/>
    </source>
</evidence>
<dbReference type="PANTHER" id="PTHR45138:SF9">
    <property type="entry name" value="DIGUANYLATE CYCLASE DGCM-RELATED"/>
    <property type="match status" value="1"/>
</dbReference>
<gene>
    <name evidence="7" type="ORF">BLL52_0087</name>
</gene>
<dbReference type="AlphaFoldDB" id="A0A1Q8YK87"/>